<dbReference type="Proteomes" id="UP000184609">
    <property type="component" value="Unassembled WGS sequence"/>
</dbReference>
<protein>
    <submittedName>
        <fullName evidence="3">Uncharacterized protein</fullName>
    </submittedName>
</protein>
<reference evidence="4" key="1">
    <citation type="submission" date="2016-12" db="EMBL/GenBank/DDBJ databases">
        <authorList>
            <person name="Varghese N."/>
            <person name="Submissions S."/>
        </authorList>
    </citation>
    <scope>NUCLEOTIDE SEQUENCE [LARGE SCALE GENOMIC DNA]</scope>
    <source>
        <strain evidence="4">DSM 25035</strain>
    </source>
</reference>
<proteinExistence type="predicted"/>
<organism evidence="3 4">
    <name type="scientific">Algoriphagus zhangzhouensis</name>
    <dbReference type="NCBI Taxonomy" id="1073327"/>
    <lineage>
        <taxon>Bacteria</taxon>
        <taxon>Pseudomonadati</taxon>
        <taxon>Bacteroidota</taxon>
        <taxon>Cytophagia</taxon>
        <taxon>Cytophagales</taxon>
        <taxon>Cyclobacteriaceae</taxon>
        <taxon>Algoriphagus</taxon>
    </lineage>
</organism>
<keyword evidence="1" id="KW-0175">Coiled coil</keyword>
<accession>A0A1M7ZB81</accession>
<sequence>MSKELENQAEELEQTLQKQLDLLKKDSEDWVKVGGAVVAGGLLAYAIVKLAKGKKTKKNLKALEVLEREGLLTEELEKKITQPKKSTFWPSLSQRLLILGLALAKEKYFKDLFTSPESDEEQKESHR</sequence>
<evidence type="ECO:0000256" key="2">
    <source>
        <dbReference type="SAM" id="Phobius"/>
    </source>
</evidence>
<evidence type="ECO:0000313" key="4">
    <source>
        <dbReference type="Proteomes" id="UP000184609"/>
    </source>
</evidence>
<evidence type="ECO:0000256" key="1">
    <source>
        <dbReference type="SAM" id="Coils"/>
    </source>
</evidence>
<keyword evidence="2" id="KW-1133">Transmembrane helix</keyword>
<evidence type="ECO:0000313" key="3">
    <source>
        <dbReference type="EMBL" id="SHO61946.1"/>
    </source>
</evidence>
<keyword evidence="2" id="KW-0812">Transmembrane</keyword>
<dbReference type="RefSeq" id="WP_073571357.1">
    <property type="nucleotide sequence ID" value="NZ_FRXN01000002.1"/>
</dbReference>
<feature type="transmembrane region" description="Helical" evidence="2">
    <location>
        <begin position="30"/>
        <end position="48"/>
    </location>
</feature>
<dbReference type="AlphaFoldDB" id="A0A1M7ZB81"/>
<dbReference type="EMBL" id="FRXN01000002">
    <property type="protein sequence ID" value="SHO61946.1"/>
    <property type="molecule type" value="Genomic_DNA"/>
</dbReference>
<name>A0A1M7ZB81_9BACT</name>
<keyword evidence="2" id="KW-0472">Membrane</keyword>
<gene>
    <name evidence="3" type="ORF">SAMN04488108_1715</name>
</gene>
<keyword evidence="4" id="KW-1185">Reference proteome</keyword>
<feature type="coiled-coil region" evidence="1">
    <location>
        <begin position="2"/>
        <end position="29"/>
    </location>
</feature>
<dbReference type="STRING" id="1073327.SAMN04488108_1715"/>
<dbReference type="OrthoDB" id="828270at2"/>